<dbReference type="InterPro" id="IPR013217">
    <property type="entry name" value="Methyltransf_12"/>
</dbReference>
<feature type="domain" description="Carrier" evidence="5">
    <location>
        <begin position="1415"/>
        <end position="1490"/>
    </location>
</feature>
<dbReference type="Gene3D" id="3.40.50.720">
    <property type="entry name" value="NAD(P)-binding Rossmann-like Domain"/>
    <property type="match status" value="1"/>
</dbReference>
<dbReference type="NCBIfam" id="TIGR04020">
    <property type="entry name" value="seco_metab_LLM"/>
    <property type="match status" value="1"/>
</dbReference>
<dbReference type="InterPro" id="IPR036291">
    <property type="entry name" value="NAD(P)-bd_dom_sf"/>
</dbReference>
<comment type="caution">
    <text evidence="7">The sequence shown here is derived from an EMBL/GenBank/DDBJ whole genome shotgun (WGS) entry which is preliminary data.</text>
</comment>
<dbReference type="SUPFAM" id="SSF53335">
    <property type="entry name" value="S-adenosyl-L-methionine-dependent methyltransferases"/>
    <property type="match status" value="1"/>
</dbReference>
<dbReference type="GO" id="GO:0016705">
    <property type="term" value="F:oxidoreductase activity, acting on paired donors, with incorporation or reduction of molecular oxygen"/>
    <property type="evidence" value="ECO:0007669"/>
    <property type="project" value="InterPro"/>
</dbReference>
<dbReference type="SMART" id="SM00823">
    <property type="entry name" value="PKS_PP"/>
    <property type="match status" value="1"/>
</dbReference>
<evidence type="ECO:0000259" key="6">
    <source>
        <dbReference type="PROSITE" id="PS52019"/>
    </source>
</evidence>
<dbReference type="RefSeq" id="WP_162424104.1">
    <property type="nucleotide sequence ID" value="NZ_WVIE01000017.1"/>
</dbReference>
<name>A0A8J7Z3F0_9CYAN</name>
<dbReference type="GO" id="GO:0031177">
    <property type="term" value="F:phosphopantetheine binding"/>
    <property type="evidence" value="ECO:0007669"/>
    <property type="project" value="InterPro"/>
</dbReference>
<dbReference type="Gene3D" id="3.20.20.30">
    <property type="entry name" value="Luciferase-like domain"/>
    <property type="match status" value="1"/>
</dbReference>
<evidence type="ECO:0000256" key="1">
    <source>
        <dbReference type="ARBA" id="ARBA00022450"/>
    </source>
</evidence>
<dbReference type="Pfam" id="PF14765">
    <property type="entry name" value="PS-DH"/>
    <property type="match status" value="1"/>
</dbReference>
<dbReference type="CDD" id="cd08955">
    <property type="entry name" value="KR_2_FAS_SDR_x"/>
    <property type="match status" value="1"/>
</dbReference>
<dbReference type="InterPro" id="IPR009081">
    <property type="entry name" value="PP-bd_ACP"/>
</dbReference>
<dbReference type="SMART" id="SM01294">
    <property type="entry name" value="PKS_PP_betabranch"/>
    <property type="match status" value="1"/>
</dbReference>
<keyword evidence="1" id="KW-0596">Phosphopantetheine</keyword>
<keyword evidence="8" id="KW-1185">Reference proteome</keyword>
<feature type="region of interest" description="C-terminal hotdog fold" evidence="4">
    <location>
        <begin position="379"/>
        <end position="529"/>
    </location>
</feature>
<sequence>MQFGFMFFASGEDALLEEKYRLVIESARFADRHGFKSVWVPERHFTQFGCLYPNPAVLHAALARETKRIQLRAGSVVLPLHSPIRVAEEWAVVDNLSDGRVGISFAAGWNPNDFAGCPDRYADRYDILFAGIQTVQKLWRGESIWMPNGKNIPVEIRIYPTPIQSELPIWVTAAGSPKTFIRAGEIGANLLTHLFDHTVEELAEKIALYREARSRQGYDPATGQITVTLHTLIGDDLQQTREQARKPYCNYLKSNLALLKGLAESRGSTLDVTHLSTADLEALANLVFEKFAASRSLIGTPESCLPLIQQLEQLGVDEVACLLDFGLAANQILDHLPPLSRLKEVCTGADSDLRNGSSDRPSIELPSQNLLREIQVRCFQSLPALEFYENLLTWGVEFDHSFQGIQQLWRRDGEALGDIHLLEILELNCSDYALHPAFLDACLQVFFAALPRTIADQARSMQYLPVGFQRLKQHRPLEKRVWSHAIVQSELSPTAEQFEGTVQILDQTGAVLIEIIGLRLQRVISEPQLPEKPPEDWFYQIEWQSIAPPVAALQPADWLRSPQQITAHFFPSAPSELSIYQELNPQLEILSTTYILSAFQQLGWNFSDGAIVSTASLTELGIATAHQRLLERLLQILQEDEILCRLNSTQWKCNLPAHRDASQQWNDLWTTYPACRAELTLLERCGTRLADVLQGQCDPLQLLFPDGSLDLVEQLYQHAPAAQVMNRWVQQTIAEAVNDLPNGRQIRILEIGAGTGGTTAQVLPSLPAAQTEYWFTDVSRLMTARAEQKFCDYPFVRCGVLDIEQDPQSQDFASQQFDVILAANVLHATTDLQQTLKHVQQLLAPGGLLVLLEGTQPQRSLDLVFGLTEGWWKFTDRSLRPDYPLLGQERWCELLKSTGFAEVRAIAPEGIPVHQAVIVAQTPVTVEDWLILADQDGVGTELAEQLRVAGKRVSLVQSDRSEEHYRSLLQKFADETTALKVIHLGSLDLPECDRFTTTELELASGSLCSNLLSLLQALTEFGKTPQLWLVTQGSQSVKPTDPQAIIPSLLWGLGQVIAVEQPQLWGGLIDLDPSASVEQNAAALLQAISSDSPIAYRQGEWYTPRLVQHQATVQSAIQVQSEGSYLLTGGFGDLGLLVAQWLVRQGSRHLILVGRSSLPPRSQWDDPQEIRVANQIQTIRTIEASGATVYLESADVADEAQMIAALHHLQEQGCPKIRGVMHLAGIPQPMVPLQQLDQETLTAVLRPKVLGSWVLHRLFANQSLDWFVLFSSWAGLLGAVGQQLGSYSAANAFLDTLAHYRRSHGQTALSIAWGDWAEVGMRSRYVQQGYRLLPDSWTLLPEQGLAALEHLLYQDAAQVAVLPVPWSEFFQLFPDARSSLLQQIASQPTEPQKSDAQSPAWLQTLESLPANGRLEALQAHIQEQAARVLGIQPPHRLDPQRGLFELGMDSLMALELKHRLESSLGCSIPAILAFEHPTVSALTTHLAQTILGWEELTIAPAIAPDIDLNDPLTKIQQLSDDEVERLLSEKISRASL</sequence>
<dbReference type="InterPro" id="IPR050091">
    <property type="entry name" value="PKS_NRPS_Biosynth_Enz"/>
</dbReference>
<dbReference type="InterPro" id="IPR013968">
    <property type="entry name" value="PKS_KR"/>
</dbReference>
<protein>
    <submittedName>
        <fullName evidence="7">LLM class flavin-dependent oxidoreductase</fullName>
    </submittedName>
</protein>
<dbReference type="Pfam" id="PF08242">
    <property type="entry name" value="Methyltransf_12"/>
    <property type="match status" value="1"/>
</dbReference>
<keyword evidence="2" id="KW-0597">Phosphoprotein</keyword>
<dbReference type="SMART" id="SM00822">
    <property type="entry name" value="PKS_KR"/>
    <property type="match status" value="1"/>
</dbReference>
<dbReference type="EMBL" id="WVIE01000017">
    <property type="protein sequence ID" value="NDJ18580.1"/>
    <property type="molecule type" value="Genomic_DNA"/>
</dbReference>
<dbReference type="GO" id="GO:0005886">
    <property type="term" value="C:plasma membrane"/>
    <property type="evidence" value="ECO:0007669"/>
    <property type="project" value="TreeGrafter"/>
</dbReference>
<dbReference type="InterPro" id="IPR049900">
    <property type="entry name" value="PKS_mFAS_DH"/>
</dbReference>
<dbReference type="SUPFAM" id="SSF47336">
    <property type="entry name" value="ACP-like"/>
    <property type="match status" value="1"/>
</dbReference>
<dbReference type="InterPro" id="IPR020806">
    <property type="entry name" value="PKS_PP-bd"/>
</dbReference>
<dbReference type="GO" id="GO:0004312">
    <property type="term" value="F:fatty acid synthase activity"/>
    <property type="evidence" value="ECO:0007669"/>
    <property type="project" value="TreeGrafter"/>
</dbReference>
<dbReference type="Gene3D" id="3.40.50.150">
    <property type="entry name" value="Vaccinia Virus protein VP39"/>
    <property type="match status" value="1"/>
</dbReference>
<evidence type="ECO:0000256" key="3">
    <source>
        <dbReference type="ARBA" id="ARBA00023268"/>
    </source>
</evidence>
<dbReference type="Pfam" id="PF00296">
    <property type="entry name" value="Bac_luciferase"/>
    <property type="match status" value="1"/>
</dbReference>
<dbReference type="InterPro" id="IPR057326">
    <property type="entry name" value="KR_dom"/>
</dbReference>
<dbReference type="Gene3D" id="3.10.129.120">
    <property type="match status" value="1"/>
</dbReference>
<feature type="region of interest" description="N-terminal hotdog fold" evidence="4">
    <location>
        <begin position="230"/>
        <end position="357"/>
    </location>
</feature>
<dbReference type="SUPFAM" id="SSF51735">
    <property type="entry name" value="NAD(P)-binding Rossmann-fold domains"/>
    <property type="match status" value="2"/>
</dbReference>
<dbReference type="PANTHER" id="PTHR43775:SF37">
    <property type="entry name" value="SI:DKEY-61P9.11"/>
    <property type="match status" value="1"/>
</dbReference>
<evidence type="ECO:0000259" key="5">
    <source>
        <dbReference type="PROSITE" id="PS50075"/>
    </source>
</evidence>
<dbReference type="Gene3D" id="1.10.1200.10">
    <property type="entry name" value="ACP-like"/>
    <property type="match status" value="1"/>
</dbReference>
<dbReference type="SUPFAM" id="SSF51679">
    <property type="entry name" value="Bacterial luciferase-like"/>
    <property type="match status" value="1"/>
</dbReference>
<dbReference type="GO" id="GO:0005737">
    <property type="term" value="C:cytoplasm"/>
    <property type="evidence" value="ECO:0007669"/>
    <property type="project" value="TreeGrafter"/>
</dbReference>
<dbReference type="InterPro" id="IPR029063">
    <property type="entry name" value="SAM-dependent_MTases_sf"/>
</dbReference>
<organism evidence="7 8">
    <name type="scientific">Myxacorys almedinensis A</name>
    <dbReference type="NCBI Taxonomy" id="2690445"/>
    <lineage>
        <taxon>Bacteria</taxon>
        <taxon>Bacillati</taxon>
        <taxon>Cyanobacteriota</taxon>
        <taxon>Cyanophyceae</taxon>
        <taxon>Leptolyngbyales</taxon>
        <taxon>Leptolyngbyaceae</taxon>
        <taxon>Myxacorys</taxon>
        <taxon>Myxacorys almedinensis</taxon>
    </lineage>
</organism>
<proteinExistence type="predicted"/>
<dbReference type="PROSITE" id="PS50075">
    <property type="entry name" value="CARRIER"/>
    <property type="match status" value="1"/>
</dbReference>
<dbReference type="Pfam" id="PF00550">
    <property type="entry name" value="PP-binding"/>
    <property type="match status" value="1"/>
</dbReference>
<feature type="domain" description="PKS/mFAS DH" evidence="6">
    <location>
        <begin position="230"/>
        <end position="529"/>
    </location>
</feature>
<keyword evidence="3" id="KW-0511">Multifunctional enzyme</keyword>
<dbReference type="Proteomes" id="UP000646053">
    <property type="component" value="Unassembled WGS sequence"/>
</dbReference>
<evidence type="ECO:0000313" key="7">
    <source>
        <dbReference type="EMBL" id="NDJ18580.1"/>
    </source>
</evidence>
<dbReference type="PROSITE" id="PS52019">
    <property type="entry name" value="PKS_MFAS_DH"/>
    <property type="match status" value="1"/>
</dbReference>
<evidence type="ECO:0000313" key="8">
    <source>
        <dbReference type="Proteomes" id="UP000646053"/>
    </source>
</evidence>
<dbReference type="InterPro" id="IPR011251">
    <property type="entry name" value="Luciferase-like_dom"/>
</dbReference>
<dbReference type="InterPro" id="IPR036736">
    <property type="entry name" value="ACP-like_sf"/>
</dbReference>
<dbReference type="InterPro" id="IPR049551">
    <property type="entry name" value="PKS_DH_C"/>
</dbReference>
<dbReference type="PANTHER" id="PTHR43775">
    <property type="entry name" value="FATTY ACID SYNTHASE"/>
    <property type="match status" value="1"/>
</dbReference>
<dbReference type="InterPro" id="IPR024011">
    <property type="entry name" value="Biosynth_lucif-like_mOase_dom"/>
</dbReference>
<gene>
    <name evidence="7" type="ORF">GS601_15015</name>
</gene>
<comment type="caution">
    <text evidence="4">Lacks conserved residue(s) required for the propagation of feature annotation.</text>
</comment>
<dbReference type="CDD" id="cd02440">
    <property type="entry name" value="AdoMet_MTases"/>
    <property type="match status" value="1"/>
</dbReference>
<dbReference type="GO" id="GO:0071770">
    <property type="term" value="P:DIM/DIP cell wall layer assembly"/>
    <property type="evidence" value="ECO:0007669"/>
    <property type="project" value="TreeGrafter"/>
</dbReference>
<dbReference type="Pfam" id="PF08659">
    <property type="entry name" value="KR"/>
    <property type="match status" value="1"/>
</dbReference>
<accession>A0A8J7Z3F0</accession>
<evidence type="ECO:0000256" key="4">
    <source>
        <dbReference type="PROSITE-ProRule" id="PRU01363"/>
    </source>
</evidence>
<evidence type="ECO:0000256" key="2">
    <source>
        <dbReference type="ARBA" id="ARBA00022553"/>
    </source>
</evidence>
<dbReference type="GO" id="GO:0006633">
    <property type="term" value="P:fatty acid biosynthetic process"/>
    <property type="evidence" value="ECO:0007669"/>
    <property type="project" value="TreeGrafter"/>
</dbReference>
<reference evidence="7" key="1">
    <citation type="submission" date="2019-12" db="EMBL/GenBank/DDBJ databases">
        <title>High-Quality draft genome sequences of three cyanobacteria isolated from the limestone walls of the Old Cathedral of Coimbra.</title>
        <authorList>
            <person name="Tiago I."/>
            <person name="Soares F."/>
            <person name="Portugal A."/>
        </authorList>
    </citation>
    <scope>NUCLEOTIDE SEQUENCE</scope>
    <source>
        <strain evidence="7">A</strain>
    </source>
</reference>
<dbReference type="InterPro" id="IPR036661">
    <property type="entry name" value="Luciferase-like_sf"/>
</dbReference>